<gene>
    <name evidence="2" type="ORF">FHR23_002268</name>
</gene>
<dbReference type="EMBL" id="JACIJI010000004">
    <property type="protein sequence ID" value="MBB5719327.1"/>
    <property type="molecule type" value="Genomic_DNA"/>
</dbReference>
<dbReference type="Pfam" id="PF00583">
    <property type="entry name" value="Acetyltransf_1"/>
    <property type="match status" value="1"/>
</dbReference>
<reference evidence="2 3" key="1">
    <citation type="submission" date="2020-08" db="EMBL/GenBank/DDBJ databases">
        <title>Genomic Encyclopedia of Type Strains, Phase IV (KMG-IV): sequencing the most valuable type-strain genomes for metagenomic binning, comparative biology and taxonomic classification.</title>
        <authorList>
            <person name="Goeker M."/>
        </authorList>
    </citation>
    <scope>NUCLEOTIDE SEQUENCE [LARGE SCALE GENOMIC DNA]</scope>
    <source>
        <strain evidence="2 3">DSM 27203</strain>
    </source>
</reference>
<protein>
    <submittedName>
        <fullName evidence="2">RimJ/RimL family protein N-acetyltransferase</fullName>
    </submittedName>
</protein>
<feature type="domain" description="N-acetyltransferase" evidence="1">
    <location>
        <begin position="18"/>
        <end position="172"/>
    </location>
</feature>
<dbReference type="RefSeq" id="WP_184003986.1">
    <property type="nucleotide sequence ID" value="NZ_BAABIF010000001.1"/>
</dbReference>
<comment type="caution">
    <text evidence="2">The sequence shown here is derived from an EMBL/GenBank/DDBJ whole genome shotgun (WGS) entry which is preliminary data.</text>
</comment>
<organism evidence="2 3">
    <name type="scientific">Stakelama sediminis</name>
    <dbReference type="NCBI Taxonomy" id="463200"/>
    <lineage>
        <taxon>Bacteria</taxon>
        <taxon>Pseudomonadati</taxon>
        <taxon>Pseudomonadota</taxon>
        <taxon>Alphaproteobacteria</taxon>
        <taxon>Sphingomonadales</taxon>
        <taxon>Sphingomonadaceae</taxon>
        <taxon>Stakelama</taxon>
    </lineage>
</organism>
<dbReference type="InterPro" id="IPR000182">
    <property type="entry name" value="GNAT_dom"/>
</dbReference>
<name>A0A840Z0M4_9SPHN</name>
<accession>A0A840Z0M4</accession>
<dbReference type="Proteomes" id="UP000554342">
    <property type="component" value="Unassembled WGS sequence"/>
</dbReference>
<dbReference type="SUPFAM" id="SSF55729">
    <property type="entry name" value="Acyl-CoA N-acyltransferases (Nat)"/>
    <property type="match status" value="1"/>
</dbReference>
<evidence type="ECO:0000313" key="2">
    <source>
        <dbReference type="EMBL" id="MBB5719327.1"/>
    </source>
</evidence>
<dbReference type="GO" id="GO:0016747">
    <property type="term" value="F:acyltransferase activity, transferring groups other than amino-acyl groups"/>
    <property type="evidence" value="ECO:0007669"/>
    <property type="project" value="InterPro"/>
</dbReference>
<dbReference type="PROSITE" id="PS51186">
    <property type="entry name" value="GNAT"/>
    <property type="match status" value="1"/>
</dbReference>
<evidence type="ECO:0000313" key="3">
    <source>
        <dbReference type="Proteomes" id="UP000554342"/>
    </source>
</evidence>
<sequence>MTERTELRSVTTSGGVHLSVRAVRDEDRALLEEFFRHVSREDLRFRFLSAVQHVDAEQIAAMVEVDHRTSETLLGFDSEKGRLVSTAMLACDDALERGEIAIVVDRDYKTRGVGWEMLRLITEVALVRGVQMVESIEDSGNHAAIAMEHEMGFKSEPCPDDPGLVVVRRTFRSA</sequence>
<proteinExistence type="predicted"/>
<evidence type="ECO:0000259" key="1">
    <source>
        <dbReference type="PROSITE" id="PS51186"/>
    </source>
</evidence>
<dbReference type="AlphaFoldDB" id="A0A840Z0M4"/>
<dbReference type="Gene3D" id="3.40.630.30">
    <property type="match status" value="1"/>
</dbReference>
<dbReference type="InterPro" id="IPR016181">
    <property type="entry name" value="Acyl_CoA_acyltransferase"/>
</dbReference>
<keyword evidence="2" id="KW-0808">Transferase</keyword>
<keyword evidence="3" id="KW-1185">Reference proteome</keyword>